<evidence type="ECO:0000313" key="5">
    <source>
        <dbReference type="Proteomes" id="UP000549250"/>
    </source>
</evidence>
<dbReference type="Pfam" id="PF00589">
    <property type="entry name" value="Phage_integrase"/>
    <property type="match status" value="1"/>
</dbReference>
<organism evidence="4 5">
    <name type="scientific">Azomonas macrocytogenes</name>
    <name type="common">Azotobacter macrocytogenes</name>
    <dbReference type="NCBI Taxonomy" id="69962"/>
    <lineage>
        <taxon>Bacteria</taxon>
        <taxon>Pseudomonadati</taxon>
        <taxon>Pseudomonadota</taxon>
        <taxon>Gammaproteobacteria</taxon>
        <taxon>Pseudomonadales</taxon>
        <taxon>Pseudomonadaceae</taxon>
        <taxon>Azomonas</taxon>
    </lineage>
</organism>
<dbReference type="PROSITE" id="PS51898">
    <property type="entry name" value="TYR_RECOMBINASE"/>
    <property type="match status" value="1"/>
</dbReference>
<dbReference type="PANTHER" id="PTHR34605:SF4">
    <property type="entry name" value="DNA ADENINE METHYLTRANSFERASE"/>
    <property type="match status" value="1"/>
</dbReference>
<dbReference type="EMBL" id="JACHXI010000011">
    <property type="protein sequence ID" value="MBB3104008.1"/>
    <property type="molecule type" value="Genomic_DNA"/>
</dbReference>
<proteinExistence type="predicted"/>
<dbReference type="RefSeq" id="WP_221189824.1">
    <property type="nucleotide sequence ID" value="NZ_JACHXI010000011.1"/>
</dbReference>
<dbReference type="InterPro" id="IPR002104">
    <property type="entry name" value="Integrase_catalytic"/>
</dbReference>
<evidence type="ECO:0000256" key="1">
    <source>
        <dbReference type="ARBA" id="ARBA00023125"/>
    </source>
</evidence>
<dbReference type="InterPro" id="IPR011010">
    <property type="entry name" value="DNA_brk_join_enz"/>
</dbReference>
<dbReference type="GO" id="GO:0003677">
    <property type="term" value="F:DNA binding"/>
    <property type="evidence" value="ECO:0007669"/>
    <property type="project" value="UniProtKB-KW"/>
</dbReference>
<evidence type="ECO:0000313" key="4">
    <source>
        <dbReference type="EMBL" id="MBB3104008.1"/>
    </source>
</evidence>
<keyword evidence="1" id="KW-0238">DNA-binding</keyword>
<accession>A0A839T4K7</accession>
<dbReference type="CDD" id="cd00799">
    <property type="entry name" value="INT_Cre_C"/>
    <property type="match status" value="1"/>
</dbReference>
<protein>
    <submittedName>
        <fullName evidence="4">Integrase</fullName>
    </submittedName>
</protein>
<dbReference type="PANTHER" id="PTHR34605">
    <property type="entry name" value="PHAGE_INTEGRASE DOMAIN-CONTAINING PROTEIN"/>
    <property type="match status" value="1"/>
</dbReference>
<dbReference type="Gene3D" id="1.10.443.10">
    <property type="entry name" value="Intergrase catalytic core"/>
    <property type="match status" value="1"/>
</dbReference>
<comment type="caution">
    <text evidence="4">The sequence shown here is derived from an EMBL/GenBank/DDBJ whole genome shotgun (WGS) entry which is preliminary data.</text>
</comment>
<dbReference type="Gene3D" id="1.10.150.130">
    <property type="match status" value="1"/>
</dbReference>
<reference evidence="4 5" key="1">
    <citation type="submission" date="2020-08" db="EMBL/GenBank/DDBJ databases">
        <title>Genomic Encyclopedia of Type Strains, Phase III (KMG-III): the genomes of soil and plant-associated and newly described type strains.</title>
        <authorList>
            <person name="Whitman W."/>
        </authorList>
    </citation>
    <scope>NUCLEOTIDE SEQUENCE [LARGE SCALE GENOMIC DNA]</scope>
    <source>
        <strain evidence="4 5">CECT 4462</strain>
    </source>
</reference>
<feature type="domain" description="Tyr recombinase" evidence="3">
    <location>
        <begin position="114"/>
        <end position="311"/>
    </location>
</feature>
<evidence type="ECO:0000256" key="2">
    <source>
        <dbReference type="ARBA" id="ARBA00023172"/>
    </source>
</evidence>
<dbReference type="Proteomes" id="UP000549250">
    <property type="component" value="Unassembled WGS sequence"/>
</dbReference>
<dbReference type="GO" id="GO:0015074">
    <property type="term" value="P:DNA integration"/>
    <property type="evidence" value="ECO:0007669"/>
    <property type="project" value="InterPro"/>
</dbReference>
<dbReference type="SUPFAM" id="SSF47823">
    <property type="entry name" value="lambda integrase-like, N-terminal domain"/>
    <property type="match status" value="1"/>
</dbReference>
<keyword evidence="5" id="KW-1185">Reference proteome</keyword>
<dbReference type="InterPro" id="IPR013762">
    <property type="entry name" value="Integrase-like_cat_sf"/>
</dbReference>
<evidence type="ECO:0000259" key="3">
    <source>
        <dbReference type="PROSITE" id="PS51898"/>
    </source>
</evidence>
<sequence length="326" mass="36218">MSAMKDIEHYLQAGTRENTRRSYQSAIEHFEITWGGFLPATSDSVVRYLVDYAGTLTISTLKQRLAALAQWHVSQGFPDPTKTPVVKQVLKGIRALHPSQAKQAAPLQLQHLEQATQWLNQEAERAQHDSDLAGLLRSRRNTALLLIGFWRGFRSDELCRLQVEHIQAEAGAGMALFLPRTKGDRDFLGTTYHAPALKRLCPVQAYLDWISVAGFTQGPVFRRLDRWGNLSDTGLYPGSLIAVLRQILQCAGISAELYTSHSLRRGFASWATANGWDIKALMSYVGWKDIKSAMRYIDPTTSFGGLAAKPALEPNTSTLVPLPGSR</sequence>
<name>A0A839T4K7_AZOMA</name>
<gene>
    <name evidence="4" type="ORF">FHR87_002418</name>
</gene>
<dbReference type="InterPro" id="IPR052925">
    <property type="entry name" value="Phage_Integrase-like_Recomb"/>
</dbReference>
<dbReference type="InterPro" id="IPR010998">
    <property type="entry name" value="Integrase_recombinase_N"/>
</dbReference>
<dbReference type="SUPFAM" id="SSF56349">
    <property type="entry name" value="DNA breaking-rejoining enzymes"/>
    <property type="match status" value="1"/>
</dbReference>
<dbReference type="AlphaFoldDB" id="A0A839T4K7"/>
<keyword evidence="2" id="KW-0233">DNA recombination</keyword>
<dbReference type="GO" id="GO:0006310">
    <property type="term" value="P:DNA recombination"/>
    <property type="evidence" value="ECO:0007669"/>
    <property type="project" value="UniProtKB-KW"/>
</dbReference>